<evidence type="ECO:0000313" key="1">
    <source>
        <dbReference type="EMBL" id="MFC0339786.1"/>
    </source>
</evidence>
<organism evidence="1 2">
    <name type="scientific">Paracoccus niistensis</name>
    <dbReference type="NCBI Taxonomy" id="632935"/>
    <lineage>
        <taxon>Bacteria</taxon>
        <taxon>Pseudomonadati</taxon>
        <taxon>Pseudomonadota</taxon>
        <taxon>Alphaproteobacteria</taxon>
        <taxon>Rhodobacterales</taxon>
        <taxon>Paracoccaceae</taxon>
        <taxon>Paracoccus</taxon>
    </lineage>
</organism>
<dbReference type="Proteomes" id="UP001589799">
    <property type="component" value="Unassembled WGS sequence"/>
</dbReference>
<accession>A0ABV6I0N4</accession>
<proteinExistence type="predicted"/>
<sequence length="98" mass="11089">MTYDRSAIMNAAWAYARAEIAASRINLSGRSRRFIFKHALRRAWAEARMARAAALQSPRVAAVNARIFALEGQNRWTQADYRLRDQLTTELQAAVHAA</sequence>
<comment type="caution">
    <text evidence="1">The sequence shown here is derived from an EMBL/GenBank/DDBJ whole genome shotgun (WGS) entry which is preliminary data.</text>
</comment>
<keyword evidence="2" id="KW-1185">Reference proteome</keyword>
<dbReference type="RefSeq" id="WP_377697468.1">
    <property type="nucleotide sequence ID" value="NZ_JBHLWE010000009.1"/>
</dbReference>
<evidence type="ECO:0000313" key="2">
    <source>
        <dbReference type="Proteomes" id="UP001589799"/>
    </source>
</evidence>
<gene>
    <name evidence="1" type="ORF">ACFFII_03270</name>
</gene>
<name>A0ABV6I0N4_9RHOB</name>
<dbReference type="EMBL" id="JBHLWE010000009">
    <property type="protein sequence ID" value="MFC0339786.1"/>
    <property type="molecule type" value="Genomic_DNA"/>
</dbReference>
<reference evidence="1 2" key="1">
    <citation type="submission" date="2024-09" db="EMBL/GenBank/DDBJ databases">
        <authorList>
            <person name="Sun Q."/>
            <person name="Mori K."/>
        </authorList>
    </citation>
    <scope>NUCLEOTIDE SEQUENCE [LARGE SCALE GENOMIC DNA]</scope>
    <source>
        <strain evidence="1 2">KCTC 22789</strain>
    </source>
</reference>
<protein>
    <submittedName>
        <fullName evidence="1">Uncharacterized protein</fullName>
    </submittedName>
</protein>